<accession>A0AA36HY27</accession>
<dbReference type="InterPro" id="IPR027417">
    <property type="entry name" value="P-loop_NTPase"/>
</dbReference>
<keyword evidence="1" id="KW-0732">Signal</keyword>
<dbReference type="EMBL" id="CAUJNA010000413">
    <property type="protein sequence ID" value="CAJ1376717.1"/>
    <property type="molecule type" value="Genomic_DNA"/>
</dbReference>
<organism evidence="2 3">
    <name type="scientific">Effrenium voratum</name>
    <dbReference type="NCBI Taxonomy" id="2562239"/>
    <lineage>
        <taxon>Eukaryota</taxon>
        <taxon>Sar</taxon>
        <taxon>Alveolata</taxon>
        <taxon>Dinophyceae</taxon>
        <taxon>Suessiales</taxon>
        <taxon>Symbiodiniaceae</taxon>
        <taxon>Effrenium</taxon>
    </lineage>
</organism>
<feature type="signal peptide" evidence="1">
    <location>
        <begin position="1"/>
        <end position="17"/>
    </location>
</feature>
<keyword evidence="3" id="KW-1185">Reference proteome</keyword>
<gene>
    <name evidence="2" type="ORF">EVOR1521_LOCUS5706</name>
</gene>
<sequence>MWGTAFLPLAAASGCSWAPLPGDEDFRDGPPTVERRFTRCAVALDAAGGHQSGLFQTLAFGAAPDVSVFSDEMVRTCSEGLIFKEVFINHRYLAATEAPEMARLDGRQKWVRVGACVPKPCGEVFADLALPRLLEWRGKSERYHPAPGPCASEENSEFNDGACYAFLNREIFWEHCMAGTLVWRLLSDASFFDRLFGAQIRSLPEDELGASDQPEHQQAALAHYKACRLGGGSYFGVHFNAMAQLAEGYELGMCLPSLHTSWSPSMDPMLEWWLGSRMSRFPDIDVDADSVQAFELVHRSELGVRWAVVGLGRSGTTSLAAWLDTHPRLQLLHHPGDFFREGSFEYLFRRSHLEHLVRKAEIQAVKARPGVLVGIKEPSLLRSDRGRQMLAEMKRTKVLIIVKNWADWLKSSLLFATPACTPESITRLEDPCPFAFQEAHVLRKVQDLHRKGVSTGRIKVVHLDALLEEGPTGLQRIAAFLGAGNRTHARLGPMGREGNVAEKEVEFWEELCSLPKESLQQLERQRNAATDGLADLLRRSSAKEAEITAQESYWRTVEF</sequence>
<dbReference type="Proteomes" id="UP001178507">
    <property type="component" value="Unassembled WGS sequence"/>
</dbReference>
<name>A0AA36HY27_9DINO</name>
<evidence type="ECO:0000256" key="1">
    <source>
        <dbReference type="SAM" id="SignalP"/>
    </source>
</evidence>
<evidence type="ECO:0000313" key="3">
    <source>
        <dbReference type="Proteomes" id="UP001178507"/>
    </source>
</evidence>
<dbReference type="Gene3D" id="3.40.50.300">
    <property type="entry name" value="P-loop containing nucleotide triphosphate hydrolases"/>
    <property type="match status" value="1"/>
</dbReference>
<evidence type="ECO:0008006" key="4">
    <source>
        <dbReference type="Google" id="ProtNLM"/>
    </source>
</evidence>
<proteinExistence type="predicted"/>
<reference evidence="2" key="1">
    <citation type="submission" date="2023-08" db="EMBL/GenBank/DDBJ databases">
        <authorList>
            <person name="Chen Y."/>
            <person name="Shah S."/>
            <person name="Dougan E. K."/>
            <person name="Thang M."/>
            <person name="Chan C."/>
        </authorList>
    </citation>
    <scope>NUCLEOTIDE SEQUENCE</scope>
</reference>
<evidence type="ECO:0000313" key="2">
    <source>
        <dbReference type="EMBL" id="CAJ1376717.1"/>
    </source>
</evidence>
<comment type="caution">
    <text evidence="2">The sequence shown here is derived from an EMBL/GenBank/DDBJ whole genome shotgun (WGS) entry which is preliminary data.</text>
</comment>
<dbReference type="SUPFAM" id="SSF52540">
    <property type="entry name" value="P-loop containing nucleoside triphosphate hydrolases"/>
    <property type="match status" value="1"/>
</dbReference>
<dbReference type="AlphaFoldDB" id="A0AA36HY27"/>
<feature type="chain" id="PRO_5041362875" description="Sulfotransferase" evidence="1">
    <location>
        <begin position="18"/>
        <end position="559"/>
    </location>
</feature>
<protein>
    <recommendedName>
        <fullName evidence="4">Sulfotransferase</fullName>
    </recommendedName>
</protein>